<dbReference type="Proteomes" id="UP000030856">
    <property type="component" value="Unassembled WGS sequence"/>
</dbReference>
<evidence type="ECO:0000313" key="13">
    <source>
        <dbReference type="EMBL" id="OOY35685.1"/>
    </source>
</evidence>
<dbReference type="PRINTS" id="PR00813">
    <property type="entry name" value="BCTERIALGSPG"/>
</dbReference>
<evidence type="ECO:0000256" key="1">
    <source>
        <dbReference type="ARBA" id="ARBA00004377"/>
    </source>
</evidence>
<evidence type="ECO:0000313" key="14">
    <source>
        <dbReference type="Proteomes" id="UP000030856"/>
    </source>
</evidence>
<evidence type="ECO:0000256" key="6">
    <source>
        <dbReference type="ARBA" id="ARBA00022519"/>
    </source>
</evidence>
<dbReference type="Pfam" id="PF08334">
    <property type="entry name" value="T2SSG"/>
    <property type="match status" value="1"/>
</dbReference>
<dbReference type="NCBIfam" id="TIGR01710">
    <property type="entry name" value="typeII_sec_gspG"/>
    <property type="match status" value="1"/>
</dbReference>
<proteinExistence type="inferred from homology"/>
<evidence type="ECO:0000256" key="8">
    <source>
        <dbReference type="ARBA" id="ARBA00022989"/>
    </source>
</evidence>
<dbReference type="OrthoDB" id="9795612at2"/>
<keyword evidence="5" id="KW-0488">Methylation</keyword>
<evidence type="ECO:0000256" key="7">
    <source>
        <dbReference type="ARBA" id="ARBA00022692"/>
    </source>
</evidence>
<dbReference type="InterPro" id="IPR000983">
    <property type="entry name" value="Bac_GSPG_pilin"/>
</dbReference>
<dbReference type="GO" id="GO:0015628">
    <property type="term" value="P:protein secretion by the type II secretion system"/>
    <property type="evidence" value="ECO:0007669"/>
    <property type="project" value="InterPro"/>
</dbReference>
<sequence length="136" mass="15128">MKVVKQQFRGAAQSGFTLIEVMVVLVMIGILGTFVVLNVIDRPDQARTQKAQNDIRTIESALNLYRLDTFSYPTTEQGLAVLVPKYIQHLPEDPWKKTYLYLSPGDHGEMDIFTLGSDGLEGGEGQAADIGNWNIE</sequence>
<keyword evidence="14" id="KW-1185">Reference proteome</keyword>
<protein>
    <recommendedName>
        <fullName evidence="3">Type II secretion system core protein G</fullName>
    </recommendedName>
</protein>
<keyword evidence="4" id="KW-1003">Cell membrane</keyword>
<accession>A0A0B0HAK9</accession>
<dbReference type="InterPro" id="IPR010054">
    <property type="entry name" value="Type2_sec_GspG"/>
</dbReference>
<dbReference type="RefSeq" id="WP_043115391.1">
    <property type="nucleotide sequence ID" value="NZ_JRAA01000001.1"/>
</dbReference>
<feature type="transmembrane region" description="Helical" evidence="10">
    <location>
        <begin position="16"/>
        <end position="40"/>
    </location>
</feature>
<dbReference type="AlphaFoldDB" id="A0A0B0HAK9"/>
<evidence type="ECO:0000313" key="15">
    <source>
        <dbReference type="Proteomes" id="UP000190962"/>
    </source>
</evidence>
<evidence type="ECO:0000259" key="11">
    <source>
        <dbReference type="Pfam" id="PF08334"/>
    </source>
</evidence>
<keyword evidence="9 10" id="KW-0472">Membrane</keyword>
<dbReference type="PANTHER" id="PTHR30093:SF44">
    <property type="entry name" value="TYPE II SECRETION SYSTEM CORE PROTEIN G"/>
    <property type="match status" value="1"/>
</dbReference>
<dbReference type="Pfam" id="PF07963">
    <property type="entry name" value="N_methyl"/>
    <property type="match status" value="1"/>
</dbReference>
<dbReference type="PANTHER" id="PTHR30093">
    <property type="entry name" value="GENERAL SECRETION PATHWAY PROTEIN G"/>
    <property type="match status" value="1"/>
</dbReference>
<dbReference type="InterPro" id="IPR013545">
    <property type="entry name" value="T2SS_protein-GspG_C"/>
</dbReference>
<feature type="domain" description="Type II secretion system protein GspG C-terminal" evidence="11">
    <location>
        <begin position="38"/>
        <end position="133"/>
    </location>
</feature>
<comment type="subcellular location">
    <subcellularLocation>
        <location evidence="1">Cell inner membrane</location>
        <topology evidence="1">Single-pass membrane protein</topology>
    </subcellularLocation>
</comment>
<comment type="caution">
    <text evidence="12">The sequence shown here is derived from an EMBL/GenBank/DDBJ whole genome shotgun (WGS) entry which is preliminary data.</text>
</comment>
<keyword evidence="6" id="KW-0997">Cell inner membrane</keyword>
<evidence type="ECO:0000256" key="2">
    <source>
        <dbReference type="ARBA" id="ARBA00009984"/>
    </source>
</evidence>
<dbReference type="GO" id="GO:0015627">
    <property type="term" value="C:type II protein secretion system complex"/>
    <property type="evidence" value="ECO:0007669"/>
    <property type="project" value="InterPro"/>
</dbReference>
<evidence type="ECO:0000256" key="3">
    <source>
        <dbReference type="ARBA" id="ARBA00020042"/>
    </source>
</evidence>
<evidence type="ECO:0000256" key="10">
    <source>
        <dbReference type="SAM" id="Phobius"/>
    </source>
</evidence>
<comment type="similarity">
    <text evidence="2">Belongs to the GSP G family.</text>
</comment>
<dbReference type="Proteomes" id="UP000190962">
    <property type="component" value="Unassembled WGS sequence"/>
</dbReference>
<dbReference type="SUPFAM" id="SSF54523">
    <property type="entry name" value="Pili subunits"/>
    <property type="match status" value="1"/>
</dbReference>
<dbReference type="GO" id="GO:0005886">
    <property type="term" value="C:plasma membrane"/>
    <property type="evidence" value="ECO:0007669"/>
    <property type="project" value="UniProtKB-SubCell"/>
</dbReference>
<name>A0A0B0HAK9_SOVGS</name>
<keyword evidence="8 10" id="KW-1133">Transmembrane helix</keyword>
<dbReference type="PROSITE" id="PS00409">
    <property type="entry name" value="PROKAR_NTER_METHYL"/>
    <property type="match status" value="1"/>
</dbReference>
<dbReference type="GeneID" id="86990927"/>
<evidence type="ECO:0000256" key="5">
    <source>
        <dbReference type="ARBA" id="ARBA00022481"/>
    </source>
</evidence>
<dbReference type="STRING" id="2340.JV46_18910"/>
<dbReference type="NCBIfam" id="TIGR02532">
    <property type="entry name" value="IV_pilin_GFxxxE"/>
    <property type="match status" value="1"/>
</dbReference>
<gene>
    <name evidence="12" type="primary">gspG</name>
    <name evidence="13" type="ORF">BOV88_03315</name>
    <name evidence="12" type="ORF">JV46_18910</name>
</gene>
<evidence type="ECO:0000313" key="12">
    <source>
        <dbReference type="EMBL" id="KHF25717.1"/>
    </source>
</evidence>
<reference evidence="13 15" key="2">
    <citation type="submission" date="2016-11" db="EMBL/GenBank/DDBJ databases">
        <title>Mixed transmission modes and dynamic genome evolution in an obligate animal-bacterial symbiosis.</title>
        <authorList>
            <person name="Russell S.L."/>
            <person name="Corbett-Detig R.B."/>
            <person name="Cavanaugh C.M."/>
        </authorList>
    </citation>
    <scope>NUCLEOTIDE SEQUENCE [LARGE SCALE GENOMIC DNA]</scope>
    <source>
        <strain evidence="13">MA-KB16</strain>
    </source>
</reference>
<dbReference type="EMBL" id="JRAA01000001">
    <property type="protein sequence ID" value="KHF25717.1"/>
    <property type="molecule type" value="Genomic_DNA"/>
</dbReference>
<reference evidence="12 14" key="1">
    <citation type="journal article" date="2014" name="BMC Genomics">
        <title>The genome of the intracellular bacterium of the coastal bivalve, Solemya velum: a blueprint for thriving in and out of symbiosis.</title>
        <authorList>
            <person name="Dmytrenko O."/>
            <person name="Russell S.L."/>
            <person name="Loo W.T."/>
            <person name="Fontanez K.M."/>
            <person name="Liao L."/>
            <person name="Roeselers G."/>
            <person name="Sharma R."/>
            <person name="Stewart F.J."/>
            <person name="Newton I.L."/>
            <person name="Woyke T."/>
            <person name="Wu D."/>
            <person name="Lang J.M."/>
            <person name="Eisen J.A."/>
            <person name="Cavanaugh C.M."/>
        </authorList>
    </citation>
    <scope>NUCLEOTIDE SEQUENCE [LARGE SCALE GENOMIC DNA]</scope>
    <source>
        <strain evidence="12 14">WH</strain>
    </source>
</reference>
<evidence type="ECO:0000256" key="4">
    <source>
        <dbReference type="ARBA" id="ARBA00022475"/>
    </source>
</evidence>
<dbReference type="InterPro" id="IPR045584">
    <property type="entry name" value="Pilin-like"/>
</dbReference>
<dbReference type="eggNOG" id="COG2165">
    <property type="taxonomic scope" value="Bacteria"/>
</dbReference>
<dbReference type="EMBL" id="MPNX01000003">
    <property type="protein sequence ID" value="OOY35685.1"/>
    <property type="molecule type" value="Genomic_DNA"/>
</dbReference>
<dbReference type="Gene3D" id="3.30.700.10">
    <property type="entry name" value="Glycoprotein, Type 4 Pilin"/>
    <property type="match status" value="1"/>
</dbReference>
<organism evidence="12 14">
    <name type="scientific">Solemya velum gill symbiont</name>
    <dbReference type="NCBI Taxonomy" id="2340"/>
    <lineage>
        <taxon>Bacteria</taxon>
        <taxon>Pseudomonadati</taxon>
        <taxon>Pseudomonadota</taxon>
        <taxon>Gammaproteobacteria</taxon>
        <taxon>sulfur-oxidizing symbionts</taxon>
    </lineage>
</organism>
<keyword evidence="7 10" id="KW-0812">Transmembrane</keyword>
<evidence type="ECO:0000256" key="9">
    <source>
        <dbReference type="ARBA" id="ARBA00023136"/>
    </source>
</evidence>
<dbReference type="InterPro" id="IPR012902">
    <property type="entry name" value="N_methyl_site"/>
</dbReference>